<proteinExistence type="inferred from homology"/>
<sequence>MKKNLVMAFVAALMMGGLSAQAQAQNPVNPAESSTTAAGPLKLGYTNIDYILSQTSESKEISNQLTIQRTQSENEMKRLMKEFEDKLASYEKGAAQMSDVIRADREKELQGLQTRIQEFQRNAESQLQAKYQQLVNPVVQKIQTNIDAVAKENGFTYIFNIDAGAGTTPILLFAPKEGDVTELVLKKMGVTPQPQNASATTASPTTTPAATRPATTPANTAPKKK</sequence>
<dbReference type="PANTHER" id="PTHR35089">
    <property type="entry name" value="CHAPERONE PROTEIN SKP"/>
    <property type="match status" value="1"/>
</dbReference>
<dbReference type="PANTHER" id="PTHR35089:SF1">
    <property type="entry name" value="CHAPERONE PROTEIN SKP"/>
    <property type="match status" value="1"/>
</dbReference>
<reference evidence="7" key="1">
    <citation type="journal article" date="2019" name="Int. J. Syst. Evol. Microbiol.">
        <title>The Global Catalogue of Microorganisms (GCM) 10K type strain sequencing project: providing services to taxonomists for standard genome sequencing and annotation.</title>
        <authorList>
            <consortium name="The Broad Institute Genomics Platform"/>
            <consortium name="The Broad Institute Genome Sequencing Center for Infectious Disease"/>
            <person name="Wu L."/>
            <person name="Ma J."/>
        </authorList>
    </citation>
    <scope>NUCLEOTIDE SEQUENCE [LARGE SCALE GENOMIC DNA]</scope>
    <source>
        <strain evidence="7">JCM 17925</strain>
    </source>
</reference>
<feature type="compositionally biased region" description="Low complexity" evidence="4">
    <location>
        <begin position="196"/>
        <end position="225"/>
    </location>
</feature>
<dbReference type="SUPFAM" id="SSF111384">
    <property type="entry name" value="OmpH-like"/>
    <property type="match status" value="1"/>
</dbReference>
<comment type="similarity">
    <text evidence="1">Belongs to the Skp family.</text>
</comment>
<dbReference type="InterPro" id="IPR005632">
    <property type="entry name" value="Chaperone_Skp"/>
</dbReference>
<evidence type="ECO:0000256" key="2">
    <source>
        <dbReference type="ARBA" id="ARBA00022729"/>
    </source>
</evidence>
<dbReference type="Proteomes" id="UP001500936">
    <property type="component" value="Unassembled WGS sequence"/>
</dbReference>
<evidence type="ECO:0000313" key="6">
    <source>
        <dbReference type="EMBL" id="GAA4402396.1"/>
    </source>
</evidence>
<dbReference type="SMART" id="SM00935">
    <property type="entry name" value="OmpH"/>
    <property type="match status" value="1"/>
</dbReference>
<dbReference type="InterPro" id="IPR024930">
    <property type="entry name" value="Skp_dom_sf"/>
</dbReference>
<dbReference type="RefSeq" id="WP_345266052.1">
    <property type="nucleotide sequence ID" value="NZ_BAABHB010000003.1"/>
</dbReference>
<organism evidence="6 7">
    <name type="scientific">Nibrella viscosa</name>
    <dbReference type="NCBI Taxonomy" id="1084524"/>
    <lineage>
        <taxon>Bacteria</taxon>
        <taxon>Pseudomonadati</taxon>
        <taxon>Bacteroidota</taxon>
        <taxon>Cytophagia</taxon>
        <taxon>Cytophagales</taxon>
        <taxon>Spirosomataceae</taxon>
        <taxon>Nibrella</taxon>
    </lineage>
</organism>
<feature type="signal peptide" evidence="5">
    <location>
        <begin position="1"/>
        <end position="22"/>
    </location>
</feature>
<evidence type="ECO:0000256" key="3">
    <source>
        <dbReference type="SAM" id="Coils"/>
    </source>
</evidence>
<feature type="coiled-coil region" evidence="3">
    <location>
        <begin position="62"/>
        <end position="129"/>
    </location>
</feature>
<feature type="region of interest" description="Disordered" evidence="4">
    <location>
        <begin position="190"/>
        <end position="225"/>
    </location>
</feature>
<dbReference type="Pfam" id="PF03938">
    <property type="entry name" value="OmpH"/>
    <property type="match status" value="1"/>
</dbReference>
<evidence type="ECO:0000256" key="5">
    <source>
        <dbReference type="SAM" id="SignalP"/>
    </source>
</evidence>
<keyword evidence="7" id="KW-1185">Reference proteome</keyword>
<gene>
    <name evidence="6" type="ORF">GCM10023187_17440</name>
</gene>
<evidence type="ECO:0000313" key="7">
    <source>
        <dbReference type="Proteomes" id="UP001500936"/>
    </source>
</evidence>
<evidence type="ECO:0000256" key="1">
    <source>
        <dbReference type="ARBA" id="ARBA00009091"/>
    </source>
</evidence>
<dbReference type="Gene3D" id="3.30.910.20">
    <property type="entry name" value="Skp domain"/>
    <property type="match status" value="1"/>
</dbReference>
<keyword evidence="2 5" id="KW-0732">Signal</keyword>
<dbReference type="EMBL" id="BAABHB010000003">
    <property type="protein sequence ID" value="GAA4402396.1"/>
    <property type="molecule type" value="Genomic_DNA"/>
</dbReference>
<name>A0ABP8K8Q1_9BACT</name>
<evidence type="ECO:0008006" key="8">
    <source>
        <dbReference type="Google" id="ProtNLM"/>
    </source>
</evidence>
<evidence type="ECO:0000256" key="4">
    <source>
        <dbReference type="SAM" id="MobiDB-lite"/>
    </source>
</evidence>
<keyword evidence="3" id="KW-0175">Coiled coil</keyword>
<protein>
    <recommendedName>
        <fullName evidence="8">Periplasmic chaperone for outer membrane proteins Skp</fullName>
    </recommendedName>
</protein>
<feature type="chain" id="PRO_5046379672" description="Periplasmic chaperone for outer membrane proteins Skp" evidence="5">
    <location>
        <begin position="23"/>
        <end position="225"/>
    </location>
</feature>
<comment type="caution">
    <text evidence="6">The sequence shown here is derived from an EMBL/GenBank/DDBJ whole genome shotgun (WGS) entry which is preliminary data.</text>
</comment>
<accession>A0ABP8K8Q1</accession>